<comment type="caution">
    <text evidence="2">The sequence shown here is derived from an EMBL/GenBank/DDBJ whole genome shotgun (WGS) entry which is preliminary data.</text>
</comment>
<accession>A0A8S0VCY5</accession>
<dbReference type="Gramene" id="OE9A041683T1">
    <property type="protein sequence ID" value="OE9A041683C1"/>
    <property type="gene ID" value="OE9A041683"/>
</dbReference>
<evidence type="ECO:0000313" key="3">
    <source>
        <dbReference type="Proteomes" id="UP000594638"/>
    </source>
</evidence>
<evidence type="ECO:0000313" key="2">
    <source>
        <dbReference type="EMBL" id="CAA3029707.1"/>
    </source>
</evidence>
<dbReference type="OrthoDB" id="1935019at2759"/>
<name>A0A8S0VCY5_OLEEU</name>
<proteinExistence type="predicted"/>
<gene>
    <name evidence="2" type="ORF">OLEA9_A041683</name>
</gene>
<protein>
    <submittedName>
        <fullName evidence="2">Uncharacterized protein</fullName>
    </submittedName>
</protein>
<dbReference type="AlphaFoldDB" id="A0A8S0VCY5"/>
<dbReference type="EMBL" id="CACTIH010009326">
    <property type="protein sequence ID" value="CAA3029707.1"/>
    <property type="molecule type" value="Genomic_DNA"/>
</dbReference>
<organism evidence="2 3">
    <name type="scientific">Olea europaea subsp. europaea</name>
    <dbReference type="NCBI Taxonomy" id="158383"/>
    <lineage>
        <taxon>Eukaryota</taxon>
        <taxon>Viridiplantae</taxon>
        <taxon>Streptophyta</taxon>
        <taxon>Embryophyta</taxon>
        <taxon>Tracheophyta</taxon>
        <taxon>Spermatophyta</taxon>
        <taxon>Magnoliopsida</taxon>
        <taxon>eudicotyledons</taxon>
        <taxon>Gunneridae</taxon>
        <taxon>Pentapetalae</taxon>
        <taxon>asterids</taxon>
        <taxon>lamiids</taxon>
        <taxon>Lamiales</taxon>
        <taxon>Oleaceae</taxon>
        <taxon>Oleeae</taxon>
        <taxon>Olea</taxon>
    </lineage>
</organism>
<evidence type="ECO:0000256" key="1">
    <source>
        <dbReference type="SAM" id="MobiDB-lite"/>
    </source>
</evidence>
<reference evidence="2 3" key="1">
    <citation type="submission" date="2019-12" db="EMBL/GenBank/DDBJ databases">
        <authorList>
            <person name="Alioto T."/>
            <person name="Alioto T."/>
            <person name="Gomez Garrido J."/>
        </authorList>
    </citation>
    <scope>NUCLEOTIDE SEQUENCE [LARGE SCALE GENOMIC DNA]</scope>
</reference>
<keyword evidence="3" id="KW-1185">Reference proteome</keyword>
<dbReference type="Proteomes" id="UP000594638">
    <property type="component" value="Unassembled WGS sequence"/>
</dbReference>
<feature type="region of interest" description="Disordered" evidence="1">
    <location>
        <begin position="49"/>
        <end position="89"/>
    </location>
</feature>
<feature type="compositionally biased region" description="Acidic residues" evidence="1">
    <location>
        <begin position="76"/>
        <end position="89"/>
    </location>
</feature>
<sequence length="89" mass="10217">MDTIKYYVSKVALRDLFGRFAALKNSPPSHNRKIEIDSFYIVRRQQEGESNVEEAEVEKSSTWAIDSARLHPSPAPEDEDEDEDESSEE</sequence>